<gene>
    <name evidence="4" type="ORF">PHAECO_LOCUS1197</name>
</gene>
<organism evidence="4 5">
    <name type="scientific">Phaedon cochleariae</name>
    <name type="common">Mustard beetle</name>
    <dbReference type="NCBI Taxonomy" id="80249"/>
    <lineage>
        <taxon>Eukaryota</taxon>
        <taxon>Metazoa</taxon>
        <taxon>Ecdysozoa</taxon>
        <taxon>Arthropoda</taxon>
        <taxon>Hexapoda</taxon>
        <taxon>Insecta</taxon>
        <taxon>Pterygota</taxon>
        <taxon>Neoptera</taxon>
        <taxon>Endopterygota</taxon>
        <taxon>Coleoptera</taxon>
        <taxon>Polyphaga</taxon>
        <taxon>Cucujiformia</taxon>
        <taxon>Chrysomeloidea</taxon>
        <taxon>Chrysomelidae</taxon>
        <taxon>Chrysomelinae</taxon>
        <taxon>Chrysomelini</taxon>
        <taxon>Phaedon</taxon>
    </lineage>
</organism>
<evidence type="ECO:0000313" key="5">
    <source>
        <dbReference type="Proteomes" id="UP001153737"/>
    </source>
</evidence>
<dbReference type="PANTHER" id="PTHR44229">
    <property type="entry name" value="15-HYDROXYPROSTAGLANDIN DEHYDROGENASE [NAD(+)]"/>
    <property type="match status" value="1"/>
</dbReference>
<keyword evidence="5" id="KW-1185">Reference proteome</keyword>
<dbReference type="PRINTS" id="PR00081">
    <property type="entry name" value="GDHRDH"/>
</dbReference>
<dbReference type="Proteomes" id="UP001153737">
    <property type="component" value="Chromosome 1"/>
</dbReference>
<name>A0A9P0D910_PHACE</name>
<proteinExistence type="inferred from homology"/>
<dbReference type="PRINTS" id="PR00080">
    <property type="entry name" value="SDRFAMILY"/>
</dbReference>
<evidence type="ECO:0008006" key="6">
    <source>
        <dbReference type="Google" id="ProtNLM"/>
    </source>
</evidence>
<dbReference type="OrthoDB" id="417891at2759"/>
<protein>
    <recommendedName>
        <fullName evidence="6">Alcohol dehydrogenase</fullName>
    </recommendedName>
</protein>
<dbReference type="InterPro" id="IPR002347">
    <property type="entry name" value="SDR_fam"/>
</dbReference>
<comment type="similarity">
    <text evidence="1 3">Belongs to the short-chain dehydrogenases/reductases (SDR) family.</text>
</comment>
<accession>A0A9P0D910</accession>
<evidence type="ECO:0000313" key="4">
    <source>
        <dbReference type="EMBL" id="CAH1116662.1"/>
    </source>
</evidence>
<dbReference type="SUPFAM" id="SSF51735">
    <property type="entry name" value="NAD(P)-binding Rossmann-fold domains"/>
    <property type="match status" value="1"/>
</dbReference>
<reference evidence="4" key="1">
    <citation type="submission" date="2022-01" db="EMBL/GenBank/DDBJ databases">
        <authorList>
            <person name="King R."/>
        </authorList>
    </citation>
    <scope>NUCLEOTIDE SEQUENCE</scope>
</reference>
<dbReference type="GO" id="GO:0016616">
    <property type="term" value="F:oxidoreductase activity, acting on the CH-OH group of donors, NAD or NADP as acceptor"/>
    <property type="evidence" value="ECO:0007669"/>
    <property type="project" value="TreeGrafter"/>
</dbReference>
<dbReference type="InterPro" id="IPR036291">
    <property type="entry name" value="NAD(P)-bd_dom_sf"/>
</dbReference>
<dbReference type="FunFam" id="3.40.50.720:FF:000149">
    <property type="entry name" value="15-hydroxyprostaglandin dehydrogenase [NAD(+)]"/>
    <property type="match status" value="1"/>
</dbReference>
<dbReference type="Pfam" id="PF00106">
    <property type="entry name" value="adh_short"/>
    <property type="match status" value="1"/>
</dbReference>
<sequence>MVFEIRGKHALITGAAAGIGLAYAVELMKNGLAAVVIADIDAKNGAEAATMLNKTYGANKAFFIKTDVTKAEQMDAAFALAVSKFGKLDLVINNAGIMNDANWELEIAINCNAVVQGSLLGMKYMGKNNGGKGGVIVNIASILGLQELEGCPIYVGTKHFVVGLDRSFGSPYFYNLTGIQFLTMCPGVTDTPLISEANRFALKGYPDLGKNLAKGLGALPPQRPENVAQGLIKLITEGENGSVWVSEGGQPIYEVEIPERTTLRKN</sequence>
<evidence type="ECO:0000256" key="3">
    <source>
        <dbReference type="RuleBase" id="RU000363"/>
    </source>
</evidence>
<keyword evidence="2" id="KW-0560">Oxidoreductase</keyword>
<evidence type="ECO:0000256" key="1">
    <source>
        <dbReference type="ARBA" id="ARBA00006484"/>
    </source>
</evidence>
<dbReference type="Gene3D" id="3.40.50.720">
    <property type="entry name" value="NAD(P)-binding Rossmann-like Domain"/>
    <property type="match status" value="1"/>
</dbReference>
<evidence type="ECO:0000256" key="2">
    <source>
        <dbReference type="ARBA" id="ARBA00023002"/>
    </source>
</evidence>
<dbReference type="EMBL" id="OU896707">
    <property type="protein sequence ID" value="CAH1116662.1"/>
    <property type="molecule type" value="Genomic_DNA"/>
</dbReference>
<reference evidence="4" key="2">
    <citation type="submission" date="2022-10" db="EMBL/GenBank/DDBJ databases">
        <authorList>
            <consortium name="ENA_rothamsted_submissions"/>
            <consortium name="culmorum"/>
            <person name="King R."/>
        </authorList>
    </citation>
    <scope>NUCLEOTIDE SEQUENCE</scope>
</reference>
<dbReference type="GO" id="GO:0005737">
    <property type="term" value="C:cytoplasm"/>
    <property type="evidence" value="ECO:0007669"/>
    <property type="project" value="TreeGrafter"/>
</dbReference>
<dbReference type="AlphaFoldDB" id="A0A9P0D910"/>
<dbReference type="PANTHER" id="PTHR44229:SF8">
    <property type="entry name" value="ALCOHOL DEHYDROGENASE-RELATED"/>
    <property type="match status" value="1"/>
</dbReference>